<evidence type="ECO:0000313" key="2">
    <source>
        <dbReference type="EMBL" id="SFP91127.1"/>
    </source>
</evidence>
<name>A0A1I5U869_9FIRM</name>
<evidence type="ECO:0000313" key="3">
    <source>
        <dbReference type="Proteomes" id="UP000182624"/>
    </source>
</evidence>
<dbReference type="RefSeq" id="WP_074887461.1">
    <property type="nucleotide sequence ID" value="NZ_FOXO01000011.1"/>
</dbReference>
<dbReference type="PANTHER" id="PTHR37835">
    <property type="entry name" value="ALPHA-CLOSTRIPAIN"/>
    <property type="match status" value="1"/>
</dbReference>
<accession>A0A1I5U869</accession>
<evidence type="ECO:0008006" key="4">
    <source>
        <dbReference type="Google" id="ProtNLM"/>
    </source>
</evidence>
<proteinExistence type="predicted"/>
<feature type="region of interest" description="Disordered" evidence="1">
    <location>
        <begin position="173"/>
        <end position="251"/>
    </location>
</feature>
<protein>
    <recommendedName>
        <fullName evidence="4">Peptidase C11 family</fullName>
    </recommendedName>
</protein>
<gene>
    <name evidence="2" type="ORF">SAMN04487928_111111</name>
</gene>
<dbReference type="InterPro" id="IPR005077">
    <property type="entry name" value="Peptidase_C11"/>
</dbReference>
<dbReference type="EMBL" id="FOXO01000011">
    <property type="protein sequence ID" value="SFP91127.1"/>
    <property type="molecule type" value="Genomic_DNA"/>
</dbReference>
<evidence type="ECO:0000256" key="1">
    <source>
        <dbReference type="SAM" id="MobiDB-lite"/>
    </source>
</evidence>
<dbReference type="Pfam" id="PF03415">
    <property type="entry name" value="Peptidase_C11"/>
    <property type="match status" value="1"/>
</dbReference>
<dbReference type="Proteomes" id="UP000182624">
    <property type="component" value="Unassembled WGS sequence"/>
</dbReference>
<dbReference type="OrthoDB" id="5507507at2"/>
<organism evidence="2 3">
    <name type="scientific">Butyrivibrio proteoclasticus</name>
    <dbReference type="NCBI Taxonomy" id="43305"/>
    <lineage>
        <taxon>Bacteria</taxon>
        <taxon>Bacillati</taxon>
        <taxon>Bacillota</taxon>
        <taxon>Clostridia</taxon>
        <taxon>Lachnospirales</taxon>
        <taxon>Lachnospiraceae</taxon>
        <taxon>Butyrivibrio</taxon>
    </lineage>
</organism>
<dbReference type="PANTHER" id="PTHR37835:SF1">
    <property type="entry name" value="ALPHA-CLOSTRIPAIN"/>
    <property type="match status" value="1"/>
</dbReference>
<dbReference type="AlphaFoldDB" id="A0A1I5U869"/>
<reference evidence="3" key="1">
    <citation type="submission" date="2016-10" db="EMBL/GenBank/DDBJ databases">
        <authorList>
            <person name="Varghese N."/>
            <person name="Submissions S."/>
        </authorList>
    </citation>
    <scope>NUCLEOTIDE SEQUENCE [LARGE SCALE GENOMIC DNA]</scope>
    <source>
        <strain evidence="3">P18</strain>
    </source>
</reference>
<keyword evidence="3" id="KW-1185">Reference proteome</keyword>
<feature type="compositionally biased region" description="Acidic residues" evidence="1">
    <location>
        <begin position="216"/>
        <end position="248"/>
    </location>
</feature>
<sequence length="1026" mass="114726">MGKKLKSIFVFLLSTVMILTSPIIISVNSFTSYAAGVTELDQLQKQNPVGTILTSDSFPGFKILYDGKEKYEVKNGINKVSLKITVIDEILAKRSVPFLKFFFGAFNIEIKTGKTLVLNASFKGVSNETYKEYNSLAHNSNDKESENAFESATQILISLFGVLADEKEYHAFDEATNESSSNINEIPKKENVTPKNASEVPKNVNDTVKEESKENGEEDSDDDSEEDFDNDSEEDSDDSTTEETDEDDSYARTVMIFLNGTDLESCNHRGSKNMLDLLRANLPDNTKVFITTGGTLTWHMADADYYKEYAKDLLYPNIQNLSDAQKKEVDRYANELYEDYATEISQDIQIYEVIKANGNDNVNSLSLLDTFTDMYFLETTYLTYFIDYVTAISNSEFYDLIFWDHGSGIEGYGVDEIYKQDLNDHITEKREDIGFSLAQLMTSIENTDLIKNGNKFDFIGFDACQMATIEVAGALHNYADYLILSQENIPGEGWDYNAFVNSIGDNPDINTIDLGCDIVDSFMDQYKDYEGNTTLSLIDCSKLDGVNESLSSFAYALIDEIKDINGYENVIATIGKEGDYGIKKGFKNECLLDIVKLCSNLIESGDITDNLKNKCTDLINSIEGKAVIYTKGKDTDAGNCGLSINFPTQPFSKAYGGVDKEGKERNYYQSRAEAVDSVYADINANEVYMKAYAQLALTTIAAYAVGDLWTNSNSYTTDDIINILEDKDSVYDAEGLIERAGVDFGQDQDLRGKIDYFLENRVRKDEIAVEIDDEQQTATITITDVDPVVIDETVNVQVALTIDGTDHFIGQTPLFSEDATKDEEGKTVDLTVAPFDQKWYTINDQITSFYLTDVVDENGVITYYGYIPLSVWNDAKDVQTPEGYDSRDAYFKEAASDSKVKTVFINVSSTNENEYSFDSYQNADNGSIGPYSNISEIEGHYAELLSGAESIVNNAGDDQIHSIGTIFFDNEATLKLQTVADLSPIYTVSDSYGNEYEICKDNYGNDILDKFVQEVDLYETSYENSN</sequence>